<proteinExistence type="predicted"/>
<dbReference type="GeneID" id="64346914"/>
<dbReference type="PANTHER" id="PTHR46796:SF12">
    <property type="entry name" value="HTH-TYPE DNA-BINDING TRANSCRIPTIONAL ACTIVATOR EUTR"/>
    <property type="match status" value="1"/>
</dbReference>
<evidence type="ECO:0000259" key="4">
    <source>
        <dbReference type="PROSITE" id="PS01124"/>
    </source>
</evidence>
<evidence type="ECO:0000256" key="2">
    <source>
        <dbReference type="ARBA" id="ARBA00023125"/>
    </source>
</evidence>
<dbReference type="EMBL" id="SMZT01000002">
    <property type="protein sequence ID" value="TDL44580.1"/>
    <property type="molecule type" value="Genomic_DNA"/>
</dbReference>
<dbReference type="Proteomes" id="UP000295163">
    <property type="component" value="Unassembled WGS sequence"/>
</dbReference>
<dbReference type="Pfam" id="PF12833">
    <property type="entry name" value="HTH_18"/>
    <property type="match status" value="1"/>
</dbReference>
<dbReference type="InterPro" id="IPR050204">
    <property type="entry name" value="AraC_XylS_family_regulators"/>
</dbReference>
<accession>A0A4V3B3F5</accession>
<evidence type="ECO:0000313" key="5">
    <source>
        <dbReference type="EMBL" id="TDL44580.1"/>
    </source>
</evidence>
<name>A0A4V3B3F5_KOCRO</name>
<organism evidence="5 6">
    <name type="scientific">Kocuria rosea</name>
    <name type="common">Deinococcus erythromyxa</name>
    <name type="synonym">Micrococcus rubens</name>
    <dbReference type="NCBI Taxonomy" id="1275"/>
    <lineage>
        <taxon>Bacteria</taxon>
        <taxon>Bacillati</taxon>
        <taxon>Actinomycetota</taxon>
        <taxon>Actinomycetes</taxon>
        <taxon>Micrococcales</taxon>
        <taxon>Micrococcaceae</taxon>
        <taxon>Kocuria</taxon>
    </lineage>
</organism>
<dbReference type="Gene3D" id="1.10.10.60">
    <property type="entry name" value="Homeodomain-like"/>
    <property type="match status" value="1"/>
</dbReference>
<gene>
    <name evidence="5" type="ORF">E2R59_05770</name>
</gene>
<keyword evidence="1" id="KW-0805">Transcription regulation</keyword>
<dbReference type="RefSeq" id="WP_133409664.1">
    <property type="nucleotide sequence ID" value="NZ_SMZT01000002.1"/>
</dbReference>
<keyword evidence="3" id="KW-0804">Transcription</keyword>
<dbReference type="GO" id="GO:0043565">
    <property type="term" value="F:sequence-specific DNA binding"/>
    <property type="evidence" value="ECO:0007669"/>
    <property type="project" value="InterPro"/>
</dbReference>
<protein>
    <submittedName>
        <fullName evidence="5">Helix-turn-helix domain-containing protein</fullName>
    </submittedName>
</protein>
<dbReference type="InterPro" id="IPR018060">
    <property type="entry name" value="HTH_AraC"/>
</dbReference>
<reference evidence="5 6" key="1">
    <citation type="submission" date="2019-03" db="EMBL/GenBank/DDBJ databases">
        <title>Genome Sequencing and Assembly of Various Microbes Isolated from Partially Reclaimed Soil and Acid Mine Drainage (AMD) Site.</title>
        <authorList>
            <person name="Steinbock B."/>
            <person name="Bechtold R."/>
            <person name="Sevigny J.L."/>
            <person name="Thomas D."/>
            <person name="Cuthill L.R."/>
            <person name="Aveiro Johannsen E.J."/>
            <person name="Thomas K."/>
            <person name="Ghosh A."/>
        </authorList>
    </citation>
    <scope>NUCLEOTIDE SEQUENCE [LARGE SCALE GENOMIC DNA]</scope>
    <source>
        <strain evidence="5 6">S-A3</strain>
    </source>
</reference>
<dbReference type="PANTHER" id="PTHR46796">
    <property type="entry name" value="HTH-TYPE TRANSCRIPTIONAL ACTIVATOR RHAS-RELATED"/>
    <property type="match status" value="1"/>
</dbReference>
<evidence type="ECO:0000256" key="1">
    <source>
        <dbReference type="ARBA" id="ARBA00023015"/>
    </source>
</evidence>
<dbReference type="GO" id="GO:0003700">
    <property type="term" value="F:DNA-binding transcription factor activity"/>
    <property type="evidence" value="ECO:0007669"/>
    <property type="project" value="InterPro"/>
</dbReference>
<evidence type="ECO:0000256" key="3">
    <source>
        <dbReference type="ARBA" id="ARBA00023163"/>
    </source>
</evidence>
<dbReference type="AlphaFoldDB" id="A0A4V3B3F5"/>
<dbReference type="SMART" id="SM00342">
    <property type="entry name" value="HTH_ARAC"/>
    <property type="match status" value="1"/>
</dbReference>
<feature type="domain" description="HTH araC/xylS-type" evidence="4">
    <location>
        <begin position="222"/>
        <end position="324"/>
    </location>
</feature>
<dbReference type="InterPro" id="IPR009057">
    <property type="entry name" value="Homeodomain-like_sf"/>
</dbReference>
<keyword evidence="2" id="KW-0238">DNA-binding</keyword>
<sequence length="324" mass="35210">MPQGTERAPGTPIRLHTATTDPEVANEALQQIYTSARMGTITDESSFLYRQDVLGDADLQLGRLTFRGSIAGRMVLDDMFSVVVPRAGGVDWSIDGRTGSGLGVFLLQPGQEYCGEVDQLLVDSVTIDRSTLRETARAVHGDETLEVAFHGPRPRSPARERHWRSTFAFVQQVLADPEVASLPLLRADLRRRMSVATLEAFAVAGEPVARRASAAGQQAAYRNAVEFLHAAASSPITVEDVARHAGVSTVELVRAFRSHAGTTPGAYLRELRLVAAHDDLVQGDPAGGDTVRGIARRWGMNHPGDFARRHRQAYGENPAATLRR</sequence>
<dbReference type="SUPFAM" id="SSF46689">
    <property type="entry name" value="Homeodomain-like"/>
    <property type="match status" value="1"/>
</dbReference>
<dbReference type="PROSITE" id="PS01124">
    <property type="entry name" value="HTH_ARAC_FAMILY_2"/>
    <property type="match status" value="1"/>
</dbReference>
<comment type="caution">
    <text evidence="5">The sequence shown here is derived from an EMBL/GenBank/DDBJ whole genome shotgun (WGS) entry which is preliminary data.</text>
</comment>
<evidence type="ECO:0000313" key="6">
    <source>
        <dbReference type="Proteomes" id="UP000295163"/>
    </source>
</evidence>